<protein>
    <submittedName>
        <fullName evidence="1">Uncharacterized protein</fullName>
    </submittedName>
</protein>
<reference evidence="1" key="2">
    <citation type="journal article" date="2015" name="Fish Shellfish Immunol.">
        <title>Early steps in the European eel (Anguilla anguilla)-Vibrio vulnificus interaction in the gills: Role of the RtxA13 toxin.</title>
        <authorList>
            <person name="Callol A."/>
            <person name="Pajuelo D."/>
            <person name="Ebbesson L."/>
            <person name="Teles M."/>
            <person name="MacKenzie S."/>
            <person name="Amaro C."/>
        </authorList>
    </citation>
    <scope>NUCLEOTIDE SEQUENCE</scope>
</reference>
<evidence type="ECO:0000313" key="1">
    <source>
        <dbReference type="EMBL" id="JAH80660.1"/>
    </source>
</evidence>
<dbReference type="EMBL" id="GBXM01027917">
    <property type="protein sequence ID" value="JAH80660.1"/>
    <property type="molecule type" value="Transcribed_RNA"/>
</dbReference>
<sequence length="23" mass="2765">MHVKQVHVCSNFLKQFPVDFIFT</sequence>
<dbReference type="AlphaFoldDB" id="A0A0E9VTK2"/>
<proteinExistence type="predicted"/>
<name>A0A0E9VTK2_ANGAN</name>
<accession>A0A0E9VTK2</accession>
<reference evidence="1" key="1">
    <citation type="submission" date="2014-11" db="EMBL/GenBank/DDBJ databases">
        <authorList>
            <person name="Amaro Gonzalez C."/>
        </authorList>
    </citation>
    <scope>NUCLEOTIDE SEQUENCE</scope>
</reference>
<organism evidence="1">
    <name type="scientific">Anguilla anguilla</name>
    <name type="common">European freshwater eel</name>
    <name type="synonym">Muraena anguilla</name>
    <dbReference type="NCBI Taxonomy" id="7936"/>
    <lineage>
        <taxon>Eukaryota</taxon>
        <taxon>Metazoa</taxon>
        <taxon>Chordata</taxon>
        <taxon>Craniata</taxon>
        <taxon>Vertebrata</taxon>
        <taxon>Euteleostomi</taxon>
        <taxon>Actinopterygii</taxon>
        <taxon>Neopterygii</taxon>
        <taxon>Teleostei</taxon>
        <taxon>Anguilliformes</taxon>
        <taxon>Anguillidae</taxon>
        <taxon>Anguilla</taxon>
    </lineage>
</organism>